<gene>
    <name evidence="10" type="ORF">EX30DRAFT_338384</name>
</gene>
<evidence type="ECO:0000313" key="10">
    <source>
        <dbReference type="EMBL" id="TGZ83773.1"/>
    </source>
</evidence>
<dbReference type="Pfam" id="PF00331">
    <property type="entry name" value="Glyco_hydro_10"/>
    <property type="match status" value="1"/>
</dbReference>
<protein>
    <recommendedName>
        <fullName evidence="7">Beta-xylanase</fullName>
        <ecNumber evidence="7">3.2.1.8</ecNumber>
    </recommendedName>
</protein>
<reference evidence="10 11" key="1">
    <citation type="submission" date="2019-04" db="EMBL/GenBank/DDBJ databases">
        <title>Comparative genomics and transcriptomics to analyze fruiting body development in filamentous ascomycetes.</title>
        <authorList>
            <consortium name="DOE Joint Genome Institute"/>
            <person name="Lutkenhaus R."/>
            <person name="Traeger S."/>
            <person name="Breuer J."/>
            <person name="Kuo A."/>
            <person name="Lipzen A."/>
            <person name="Pangilinan J."/>
            <person name="Dilworth D."/>
            <person name="Sandor L."/>
            <person name="Poggeler S."/>
            <person name="Barry K."/>
            <person name="Grigoriev I.V."/>
            <person name="Nowrousian M."/>
        </authorList>
    </citation>
    <scope>NUCLEOTIDE SEQUENCE [LARGE SCALE GENOMIC DNA]</scope>
    <source>
        <strain evidence="10 11">CBS 389.68</strain>
    </source>
</reference>
<proteinExistence type="inferred from homology"/>
<evidence type="ECO:0000256" key="8">
    <source>
        <dbReference type="SAM" id="SignalP"/>
    </source>
</evidence>
<evidence type="ECO:0000256" key="1">
    <source>
        <dbReference type="ARBA" id="ARBA00007495"/>
    </source>
</evidence>
<dbReference type="GO" id="GO:0031176">
    <property type="term" value="F:endo-1,4-beta-xylanase activity"/>
    <property type="evidence" value="ECO:0007669"/>
    <property type="project" value="UniProtKB-EC"/>
</dbReference>
<feature type="active site" description="Nucleophile" evidence="6">
    <location>
        <position position="253"/>
    </location>
</feature>
<feature type="signal peptide" evidence="8">
    <location>
        <begin position="1"/>
        <end position="18"/>
    </location>
</feature>
<comment type="catalytic activity">
    <reaction evidence="7">
        <text>Endohydrolysis of (1-&gt;4)-beta-D-xylosidic linkages in xylans.</text>
        <dbReference type="EC" id="3.2.1.8"/>
    </reaction>
</comment>
<dbReference type="InterPro" id="IPR001000">
    <property type="entry name" value="GH10_dom"/>
</dbReference>
<name>A0A4S2N3V0_9PEZI</name>
<evidence type="ECO:0000256" key="7">
    <source>
        <dbReference type="RuleBase" id="RU361174"/>
    </source>
</evidence>
<dbReference type="InterPro" id="IPR044846">
    <property type="entry name" value="GH10"/>
</dbReference>
<evidence type="ECO:0000259" key="9">
    <source>
        <dbReference type="PROSITE" id="PS51760"/>
    </source>
</evidence>
<keyword evidence="3 7" id="KW-0119">Carbohydrate metabolism</keyword>
<evidence type="ECO:0000313" key="11">
    <source>
        <dbReference type="Proteomes" id="UP000298138"/>
    </source>
</evidence>
<sequence>MAPLLNFLLASLLGSTIAACSLDAHIKKAGKEYFGVATDPNTLNIPEIASIVDQEFGSVTPENSMKWDSTEPSQNNFNFAKSDILVSFAQSHNKTIRGHTLIWHSQLPNWVTTITSPTVLRAVLTTHITTLVTRYKGLIHHWDVVNEVFNEDGSLRDSVFLRVLGEEYIPLSFRIAHAADPDARLYINDYNLDFSGPKLEGMVALVNRLVQQGVPVHGIGTQAHLVVGNGAIPYFRGTLERLVSTGLEVAVTELDVRMAVPVTEERLRRQREDYALVVKACREVQRCVGVTVWGVSDKHSWVPNTFPGQGAALLWDEEYKKKLAYEGVESALA</sequence>
<evidence type="ECO:0000256" key="3">
    <source>
        <dbReference type="ARBA" id="ARBA00023277"/>
    </source>
</evidence>
<accession>A0A4S2N3V0</accession>
<keyword evidence="5 7" id="KW-0624">Polysaccharide degradation</keyword>
<dbReference type="InParanoid" id="A0A4S2N3V0"/>
<dbReference type="SUPFAM" id="SSF51445">
    <property type="entry name" value="(Trans)glycosidases"/>
    <property type="match status" value="1"/>
</dbReference>
<dbReference type="Proteomes" id="UP000298138">
    <property type="component" value="Unassembled WGS sequence"/>
</dbReference>
<feature type="chain" id="PRO_5020557320" description="Beta-xylanase" evidence="8">
    <location>
        <begin position="19"/>
        <end position="333"/>
    </location>
</feature>
<dbReference type="PANTHER" id="PTHR31490">
    <property type="entry name" value="GLYCOSYL HYDROLASE"/>
    <property type="match status" value="1"/>
</dbReference>
<organism evidence="10 11">
    <name type="scientific">Ascodesmis nigricans</name>
    <dbReference type="NCBI Taxonomy" id="341454"/>
    <lineage>
        <taxon>Eukaryota</taxon>
        <taxon>Fungi</taxon>
        <taxon>Dikarya</taxon>
        <taxon>Ascomycota</taxon>
        <taxon>Pezizomycotina</taxon>
        <taxon>Pezizomycetes</taxon>
        <taxon>Pezizales</taxon>
        <taxon>Ascodesmidaceae</taxon>
        <taxon>Ascodesmis</taxon>
    </lineage>
</organism>
<dbReference type="PRINTS" id="PR00134">
    <property type="entry name" value="GLHYDRLASE10"/>
</dbReference>
<dbReference type="InterPro" id="IPR017853">
    <property type="entry name" value="GH"/>
</dbReference>
<evidence type="ECO:0000256" key="6">
    <source>
        <dbReference type="PROSITE-ProRule" id="PRU10061"/>
    </source>
</evidence>
<dbReference type="STRING" id="341454.A0A4S2N3V0"/>
<evidence type="ECO:0000256" key="4">
    <source>
        <dbReference type="ARBA" id="ARBA00023295"/>
    </source>
</evidence>
<dbReference type="PROSITE" id="PS00591">
    <property type="entry name" value="GH10_1"/>
    <property type="match status" value="1"/>
</dbReference>
<dbReference type="InterPro" id="IPR031158">
    <property type="entry name" value="GH10_AS"/>
</dbReference>
<dbReference type="SMART" id="SM00633">
    <property type="entry name" value="Glyco_10"/>
    <property type="match status" value="1"/>
</dbReference>
<dbReference type="EMBL" id="ML220113">
    <property type="protein sequence ID" value="TGZ83773.1"/>
    <property type="molecule type" value="Genomic_DNA"/>
</dbReference>
<keyword evidence="4 7" id="KW-0326">Glycosidase</keyword>
<dbReference type="Gene3D" id="3.20.20.80">
    <property type="entry name" value="Glycosidases"/>
    <property type="match status" value="1"/>
</dbReference>
<keyword evidence="2 7" id="KW-0378">Hydrolase</keyword>
<comment type="similarity">
    <text evidence="1 7">Belongs to the glycosyl hydrolase 10 (cellulase F) family.</text>
</comment>
<evidence type="ECO:0000256" key="2">
    <source>
        <dbReference type="ARBA" id="ARBA00022801"/>
    </source>
</evidence>
<dbReference type="OrthoDB" id="3055998at2759"/>
<keyword evidence="11" id="KW-1185">Reference proteome</keyword>
<dbReference type="GO" id="GO:0000272">
    <property type="term" value="P:polysaccharide catabolic process"/>
    <property type="evidence" value="ECO:0007669"/>
    <property type="project" value="UniProtKB-KW"/>
</dbReference>
<dbReference type="AlphaFoldDB" id="A0A4S2N3V0"/>
<dbReference type="EC" id="3.2.1.8" evidence="7"/>
<evidence type="ECO:0000256" key="5">
    <source>
        <dbReference type="ARBA" id="ARBA00023326"/>
    </source>
</evidence>
<dbReference type="PANTHER" id="PTHR31490:SF76">
    <property type="entry name" value="ENDO-1,4-BETA-XYLANASE C"/>
    <property type="match status" value="1"/>
</dbReference>
<keyword evidence="8" id="KW-0732">Signal</keyword>
<feature type="domain" description="GH10" evidence="9">
    <location>
        <begin position="20"/>
        <end position="331"/>
    </location>
</feature>
<dbReference type="PROSITE" id="PS51760">
    <property type="entry name" value="GH10_2"/>
    <property type="match status" value="1"/>
</dbReference>